<evidence type="ECO:0000256" key="2">
    <source>
        <dbReference type="ARBA" id="ARBA00022729"/>
    </source>
</evidence>
<dbReference type="InterPro" id="IPR008929">
    <property type="entry name" value="Chondroitin_lyas"/>
</dbReference>
<gene>
    <name evidence="8" type="ORF">F3B53_13560</name>
    <name evidence="7" type="ORF">F3F25_08785</name>
</gene>
<protein>
    <submittedName>
        <fullName evidence="8">Heparinase</fullName>
    </submittedName>
</protein>
<dbReference type="Pfam" id="PF07940">
    <property type="entry name" value="Hepar_II_III_C"/>
    <property type="match status" value="1"/>
</dbReference>
<accession>A0A5M5BP38</accession>
<evidence type="ECO:0000259" key="6">
    <source>
        <dbReference type="Pfam" id="PF16889"/>
    </source>
</evidence>
<dbReference type="SUPFAM" id="SSF48230">
    <property type="entry name" value="Chondroitin AC/alginate lyase"/>
    <property type="match status" value="1"/>
</dbReference>
<evidence type="ECO:0000256" key="1">
    <source>
        <dbReference type="ARBA" id="ARBA00004418"/>
    </source>
</evidence>
<dbReference type="InterPro" id="IPR012480">
    <property type="entry name" value="Hepar_II_III_C"/>
</dbReference>
<dbReference type="NCBIfam" id="NF045572">
    <property type="entry name" value="Hepsulflyase_bctds"/>
    <property type="match status" value="1"/>
</dbReference>
<organism evidence="8 10">
    <name type="scientific">Bacteroides ovatus</name>
    <dbReference type="NCBI Taxonomy" id="28116"/>
    <lineage>
        <taxon>Bacteria</taxon>
        <taxon>Pseudomonadati</taxon>
        <taxon>Bacteroidota</taxon>
        <taxon>Bacteroidia</taxon>
        <taxon>Bacteroidales</taxon>
        <taxon>Bacteroidaceae</taxon>
        <taxon>Bacteroides</taxon>
    </lineage>
</organism>
<dbReference type="GO" id="GO:0042597">
    <property type="term" value="C:periplasmic space"/>
    <property type="evidence" value="ECO:0007669"/>
    <property type="project" value="UniProtKB-SubCell"/>
</dbReference>
<dbReference type="RefSeq" id="WP_008651387.1">
    <property type="nucleotide sequence ID" value="NZ_CP103100.1"/>
</dbReference>
<comment type="subcellular location">
    <subcellularLocation>
        <location evidence="1">Periplasm</location>
    </subcellularLocation>
</comment>
<dbReference type="PANTHER" id="PTHR39210:SF1">
    <property type="entry name" value="HEPARIN-SULFATE LYASE"/>
    <property type="match status" value="1"/>
</dbReference>
<keyword evidence="2" id="KW-0732">Signal</keyword>
<dbReference type="PANTHER" id="PTHR39210">
    <property type="entry name" value="HEPARIN-SULFATE LYASE"/>
    <property type="match status" value="1"/>
</dbReference>
<dbReference type="Proteomes" id="UP000375690">
    <property type="component" value="Unassembled WGS sequence"/>
</dbReference>
<dbReference type="Pfam" id="PF16889">
    <property type="entry name" value="Hepar_II_III_N"/>
    <property type="match status" value="1"/>
</dbReference>
<evidence type="ECO:0000313" key="7">
    <source>
        <dbReference type="EMBL" id="KAA3929416.1"/>
    </source>
</evidence>
<dbReference type="InterPro" id="IPR054646">
    <property type="entry name" value="HepC"/>
</dbReference>
<reference evidence="9 10" key="1">
    <citation type="journal article" date="2019" name="Nat. Med.">
        <title>A library of human gut bacterial isolates paired with longitudinal multiomics data enables mechanistic microbiome research.</title>
        <authorList>
            <person name="Poyet M."/>
            <person name="Groussin M."/>
            <person name="Gibbons S.M."/>
            <person name="Avila-Pacheco J."/>
            <person name="Jiang X."/>
            <person name="Kearney S.M."/>
            <person name="Perrotta A.R."/>
            <person name="Berdy B."/>
            <person name="Zhao S."/>
            <person name="Lieberman T.D."/>
            <person name="Swanson P.K."/>
            <person name="Smith M."/>
            <person name="Roesemann S."/>
            <person name="Alexander J.E."/>
            <person name="Rich S.A."/>
            <person name="Livny J."/>
            <person name="Vlamakis H."/>
            <person name="Clish C."/>
            <person name="Bullock K."/>
            <person name="Deik A."/>
            <person name="Scott J."/>
            <person name="Pierce K.A."/>
            <person name="Xavier R.J."/>
            <person name="Alm E.J."/>
        </authorList>
    </citation>
    <scope>NUCLEOTIDE SEQUENCE [LARGE SCALE GENOMIC DNA]</scope>
    <source>
        <strain evidence="7 9">BIOML-A160</strain>
        <strain evidence="8 10">BIOML-A2</strain>
    </source>
</reference>
<dbReference type="InterPro" id="IPR031680">
    <property type="entry name" value="Hepar_II_III_N"/>
</dbReference>
<dbReference type="Proteomes" id="UP000365824">
    <property type="component" value="Unassembled WGS sequence"/>
</dbReference>
<feature type="domain" description="Heparin-sulfate lyase N-terminal" evidence="6">
    <location>
        <begin position="48"/>
        <end position="403"/>
    </location>
</feature>
<dbReference type="Gene3D" id="2.70.98.70">
    <property type="match status" value="1"/>
</dbReference>
<proteinExistence type="predicted"/>
<evidence type="ECO:0000313" key="9">
    <source>
        <dbReference type="Proteomes" id="UP000365824"/>
    </source>
</evidence>
<dbReference type="Gene3D" id="1.50.10.100">
    <property type="entry name" value="Chondroitin AC/alginate lyase"/>
    <property type="match status" value="1"/>
</dbReference>
<evidence type="ECO:0000259" key="5">
    <source>
        <dbReference type="Pfam" id="PF07940"/>
    </source>
</evidence>
<dbReference type="GO" id="GO:0016829">
    <property type="term" value="F:lyase activity"/>
    <property type="evidence" value="ECO:0007669"/>
    <property type="project" value="UniProtKB-KW"/>
</dbReference>
<comment type="caution">
    <text evidence="8">The sequence shown here is derived from an EMBL/GenBank/DDBJ whole genome shotgun (WGS) entry which is preliminary data.</text>
</comment>
<dbReference type="EMBL" id="VWFC01000014">
    <property type="protein sequence ID" value="KAB1325992.1"/>
    <property type="molecule type" value="Genomic_DNA"/>
</dbReference>
<evidence type="ECO:0000313" key="10">
    <source>
        <dbReference type="Proteomes" id="UP000375690"/>
    </source>
</evidence>
<keyword evidence="4" id="KW-0456">Lyase</keyword>
<evidence type="ECO:0000256" key="3">
    <source>
        <dbReference type="ARBA" id="ARBA00022764"/>
    </source>
</evidence>
<dbReference type="EMBL" id="VWLB01000011">
    <property type="protein sequence ID" value="KAA3929416.1"/>
    <property type="molecule type" value="Genomic_DNA"/>
</dbReference>
<sequence>MKNIFICLFAMFFLSNCTDDKDELIIGEPNKEGTTSKPSLENGIEKKLFDVINLDYPGLEEVKKHYQAEEYYEAAKALLEYYRLRTEVINPNISLISTTASASEQNMAEQALEYRFYIRNFQEKKGETDADNVYYSFKNKDGKIDWNYIPSGITDNEFKYQLHRHQWMVPQAKTYRVTQNESYVKSWIEVYSNWMANYPCPDGITPNDYYPWIGLQVAERVTSQIELMTYYMYSSNFTPAWLSIFLSQFSDEVENIRKNYYADSNILVTQAYAVAMAGVLLPEFKNASTWLEEGANKLNTQVQEQFNEDGVHYELDPSYHIGAISDFYNIYEVAQKNNKANKFPANYMESLRKATEFIMDITYPDYTMDNFNDTRSARLSKSVLIKNFKRYVEMFPDNENMKWMATEGNEGEKPTYLTKAYKYSGYYILRNGWDAGSTMLILKNNYNPDDKWHCQPDNGTFSLYRNGRNFFPDSGVFAYSGNEAKRNEFRQTKWHNTMTIYANNITTTEGRFLKMETQNNVDVVVTENASYETLSHRRAIFYVNKNNVDKEFFVLIDEGYGADNGKKYNLNFNLCPGTDEEVVLDLNQFGAHTAFADGNNIIMRTFASKNITDAATSFNGKLSNDIDTSINRKGYTVTLRKGAKETAVRFITVILPIADAASATISAEFTDENYSENGSSIKVTVNGEEYNLSYTL</sequence>
<keyword evidence="3" id="KW-0574">Periplasm</keyword>
<evidence type="ECO:0000313" key="8">
    <source>
        <dbReference type="EMBL" id="KAB1325992.1"/>
    </source>
</evidence>
<dbReference type="AlphaFoldDB" id="A0A5M5BP38"/>
<evidence type="ECO:0000256" key="4">
    <source>
        <dbReference type="ARBA" id="ARBA00023239"/>
    </source>
</evidence>
<feature type="domain" description="Heparinase II/III-like C-terminal" evidence="5">
    <location>
        <begin position="418"/>
        <end position="628"/>
    </location>
</feature>
<name>A0A5M5BP38_BACOV</name>